<dbReference type="GO" id="GO:0031012">
    <property type="term" value="C:extracellular matrix"/>
    <property type="evidence" value="ECO:0007669"/>
    <property type="project" value="TreeGrafter"/>
</dbReference>
<evidence type="ECO:0000313" key="13">
    <source>
        <dbReference type="Proteomes" id="UP000593571"/>
    </source>
</evidence>
<protein>
    <recommendedName>
        <fullName evidence="4">Unique cartilage matrix-associated protein</fullName>
    </recommendedName>
</protein>
<comment type="caution">
    <text evidence="12">The sequence shown here is derived from an EMBL/GenBank/DDBJ whole genome shotgun (WGS) entry which is preliminary data.</text>
</comment>
<comment type="function">
    <text evidence="1">May be involved in the negative control of osteogenic differentiation of osteochondrogenic precursor cells in peripheral zones of fetal cartilage and at the cartilage-bone interface.</text>
</comment>
<evidence type="ECO:0000256" key="11">
    <source>
        <dbReference type="SAM" id="SignalP"/>
    </source>
</evidence>
<accession>A0A7J8EB29</accession>
<keyword evidence="7" id="KW-0765">Sulfation</keyword>
<evidence type="ECO:0000256" key="9">
    <source>
        <dbReference type="ARBA" id="ARBA00023054"/>
    </source>
</evidence>
<keyword evidence="13" id="KW-1185">Reference proteome</keyword>
<sequence>MVWKQLLLVSCLSAAMFLSMLQEGSSASVGVTQVATGQEPQEGVKQVFVPESDALNFLRRNGRRSPRPPQEINEENRQHPGANERQVEYYEERQYEYENFAEEQIDEYARSQEANEQWRWRGYNGLYPPYPSDRRRV</sequence>
<organism evidence="12 13">
    <name type="scientific">Rousettus aegyptiacus</name>
    <name type="common">Egyptian fruit bat</name>
    <name type="synonym">Pteropus aegyptiacus</name>
    <dbReference type="NCBI Taxonomy" id="9407"/>
    <lineage>
        <taxon>Eukaryota</taxon>
        <taxon>Metazoa</taxon>
        <taxon>Chordata</taxon>
        <taxon>Craniata</taxon>
        <taxon>Vertebrata</taxon>
        <taxon>Euteleostomi</taxon>
        <taxon>Mammalia</taxon>
        <taxon>Eutheria</taxon>
        <taxon>Laurasiatheria</taxon>
        <taxon>Chiroptera</taxon>
        <taxon>Yinpterochiroptera</taxon>
        <taxon>Pteropodoidea</taxon>
        <taxon>Pteropodidae</taxon>
        <taxon>Rousettinae</taxon>
        <taxon>Rousettus</taxon>
    </lineage>
</organism>
<feature type="signal peptide" evidence="11">
    <location>
        <begin position="1"/>
        <end position="26"/>
    </location>
</feature>
<evidence type="ECO:0000313" key="12">
    <source>
        <dbReference type="EMBL" id="KAF6432664.1"/>
    </source>
</evidence>
<evidence type="ECO:0000256" key="2">
    <source>
        <dbReference type="ARBA" id="ARBA00004498"/>
    </source>
</evidence>
<keyword evidence="5" id="KW-0964">Secreted</keyword>
<dbReference type="PANTHER" id="PTHR28647">
    <property type="entry name" value="UNIQUE CARTILAGE MATRIX-ASSOCIATED PROTEIN"/>
    <property type="match status" value="1"/>
</dbReference>
<dbReference type="Pfam" id="PF17085">
    <property type="entry name" value="UCMA"/>
    <property type="match status" value="1"/>
</dbReference>
<evidence type="ECO:0000256" key="5">
    <source>
        <dbReference type="ARBA" id="ARBA00022525"/>
    </source>
</evidence>
<feature type="chain" id="PRO_5029907943" description="Unique cartilage matrix-associated protein" evidence="11">
    <location>
        <begin position="27"/>
        <end position="137"/>
    </location>
</feature>
<dbReference type="Proteomes" id="UP000593571">
    <property type="component" value="Unassembled WGS sequence"/>
</dbReference>
<evidence type="ECO:0000256" key="7">
    <source>
        <dbReference type="ARBA" id="ARBA00022641"/>
    </source>
</evidence>
<keyword evidence="6" id="KW-0272">Extracellular matrix</keyword>
<dbReference type="InterPro" id="IPR031386">
    <property type="entry name" value="UCMA"/>
</dbReference>
<gene>
    <name evidence="12" type="ORF">HJG63_020262</name>
</gene>
<keyword evidence="9" id="KW-0175">Coiled coil</keyword>
<proteinExistence type="inferred from homology"/>
<dbReference type="GO" id="GO:0048706">
    <property type="term" value="P:embryonic skeletal system development"/>
    <property type="evidence" value="ECO:0007669"/>
    <property type="project" value="TreeGrafter"/>
</dbReference>
<feature type="region of interest" description="Disordered" evidence="10">
    <location>
        <begin position="58"/>
        <end position="86"/>
    </location>
</feature>
<comment type="subcellular location">
    <subcellularLocation>
        <location evidence="2">Secreted</location>
        <location evidence="2">Extracellular space</location>
        <location evidence="2">Extracellular matrix</location>
    </subcellularLocation>
</comment>
<dbReference type="PANTHER" id="PTHR28647:SF2">
    <property type="entry name" value="UNIQUE CARTILAGE MATRIX-ASSOCIATED PROTEIN"/>
    <property type="match status" value="1"/>
</dbReference>
<evidence type="ECO:0000256" key="1">
    <source>
        <dbReference type="ARBA" id="ARBA00002111"/>
    </source>
</evidence>
<evidence type="ECO:0000256" key="3">
    <source>
        <dbReference type="ARBA" id="ARBA00011000"/>
    </source>
</evidence>
<evidence type="ECO:0000256" key="8">
    <source>
        <dbReference type="ARBA" id="ARBA00022729"/>
    </source>
</evidence>
<evidence type="ECO:0000256" key="6">
    <source>
        <dbReference type="ARBA" id="ARBA00022530"/>
    </source>
</evidence>
<dbReference type="AlphaFoldDB" id="A0A7J8EB29"/>
<comment type="similarity">
    <text evidence="3">Belongs to the UCMA family.</text>
</comment>
<dbReference type="EMBL" id="JACASE010000010">
    <property type="protein sequence ID" value="KAF6432664.1"/>
    <property type="molecule type" value="Genomic_DNA"/>
</dbReference>
<reference evidence="12 13" key="1">
    <citation type="journal article" date="2020" name="Nature">
        <title>Six reference-quality genomes reveal evolution of bat adaptations.</title>
        <authorList>
            <person name="Jebb D."/>
            <person name="Huang Z."/>
            <person name="Pippel M."/>
            <person name="Hughes G.M."/>
            <person name="Lavrichenko K."/>
            <person name="Devanna P."/>
            <person name="Winkler S."/>
            <person name="Jermiin L.S."/>
            <person name="Skirmuntt E.C."/>
            <person name="Katzourakis A."/>
            <person name="Burkitt-Gray L."/>
            <person name="Ray D.A."/>
            <person name="Sullivan K.A.M."/>
            <person name="Roscito J.G."/>
            <person name="Kirilenko B.M."/>
            <person name="Davalos L.M."/>
            <person name="Corthals A.P."/>
            <person name="Power M.L."/>
            <person name="Jones G."/>
            <person name="Ransome R.D."/>
            <person name="Dechmann D.K.N."/>
            <person name="Locatelli A.G."/>
            <person name="Puechmaille S.J."/>
            <person name="Fedrigo O."/>
            <person name="Jarvis E.D."/>
            <person name="Hiller M."/>
            <person name="Vernes S.C."/>
            <person name="Myers E.W."/>
            <person name="Teeling E.C."/>
        </authorList>
    </citation>
    <scope>NUCLEOTIDE SEQUENCE [LARGE SCALE GENOMIC DNA]</scope>
    <source>
        <strain evidence="12">MRouAeg1</strain>
        <tissue evidence="12">Muscle</tissue>
    </source>
</reference>
<name>A0A7J8EB29_ROUAE</name>
<dbReference type="GO" id="GO:0045667">
    <property type="term" value="P:regulation of osteoblast differentiation"/>
    <property type="evidence" value="ECO:0007669"/>
    <property type="project" value="InterPro"/>
</dbReference>
<evidence type="ECO:0000256" key="10">
    <source>
        <dbReference type="SAM" id="MobiDB-lite"/>
    </source>
</evidence>
<keyword evidence="8 11" id="KW-0732">Signal</keyword>
<evidence type="ECO:0000256" key="4">
    <source>
        <dbReference type="ARBA" id="ARBA00013765"/>
    </source>
</evidence>